<keyword evidence="4" id="KW-0249">Electron transport</keyword>
<protein>
    <submittedName>
        <fullName evidence="8">Cytochrome c-552</fullName>
    </submittedName>
</protein>
<evidence type="ECO:0000256" key="1">
    <source>
        <dbReference type="ARBA" id="ARBA00022448"/>
    </source>
</evidence>
<sequence>MFDTMTMTKVVGGVCGSLLVFLLGKWVAEELYHTGGGHGDHAQAAYIIDTGSDDAAADEEVVEIDVAAVLAAGDAGKGATTFKKKCGSCHKVDDGANGTGPYLFGVVNRPVGTAAGFSGYSGALNEVVDNWTPEHLFGFLENPKTYAPGNGMKFKGFSKPEDRADVIAYLSTLGN</sequence>
<dbReference type="GO" id="GO:0009055">
    <property type="term" value="F:electron transfer activity"/>
    <property type="evidence" value="ECO:0007669"/>
    <property type="project" value="InterPro"/>
</dbReference>
<name>A0A238JAM4_9RHOB</name>
<evidence type="ECO:0000256" key="3">
    <source>
        <dbReference type="ARBA" id="ARBA00022723"/>
    </source>
</evidence>
<dbReference type="OrthoDB" id="9805828at2"/>
<dbReference type="GO" id="GO:0020037">
    <property type="term" value="F:heme binding"/>
    <property type="evidence" value="ECO:0007669"/>
    <property type="project" value="InterPro"/>
</dbReference>
<reference evidence="9" key="1">
    <citation type="submission" date="2017-05" db="EMBL/GenBank/DDBJ databases">
        <authorList>
            <person name="Rodrigo-Torres L."/>
            <person name="Arahal R. D."/>
            <person name="Lucena T."/>
        </authorList>
    </citation>
    <scope>NUCLEOTIDE SEQUENCE [LARGE SCALE GENOMIC DNA]</scope>
    <source>
        <strain evidence="9">CECT 8649</strain>
    </source>
</reference>
<evidence type="ECO:0000256" key="5">
    <source>
        <dbReference type="ARBA" id="ARBA00023004"/>
    </source>
</evidence>
<keyword evidence="2 6" id="KW-0349">Heme</keyword>
<keyword evidence="9" id="KW-1185">Reference proteome</keyword>
<dbReference type="RefSeq" id="WP_099243375.1">
    <property type="nucleotide sequence ID" value="NZ_FXXP01000001.1"/>
</dbReference>
<dbReference type="InterPro" id="IPR002327">
    <property type="entry name" value="Cyt_c_1A/1B"/>
</dbReference>
<dbReference type="GO" id="GO:0046872">
    <property type="term" value="F:metal ion binding"/>
    <property type="evidence" value="ECO:0007669"/>
    <property type="project" value="UniProtKB-KW"/>
</dbReference>
<keyword evidence="3 6" id="KW-0479">Metal-binding</keyword>
<dbReference type="Pfam" id="PF00034">
    <property type="entry name" value="Cytochrom_C"/>
    <property type="match status" value="1"/>
</dbReference>
<keyword evidence="1" id="KW-0813">Transport</keyword>
<dbReference type="AlphaFoldDB" id="A0A238JAM4"/>
<evidence type="ECO:0000256" key="6">
    <source>
        <dbReference type="PROSITE-ProRule" id="PRU00433"/>
    </source>
</evidence>
<proteinExistence type="predicted"/>
<dbReference type="Proteomes" id="UP000225972">
    <property type="component" value="Unassembled WGS sequence"/>
</dbReference>
<feature type="domain" description="Cytochrome c" evidence="7">
    <location>
        <begin position="73"/>
        <end position="174"/>
    </location>
</feature>
<dbReference type="EMBL" id="FXXP01000001">
    <property type="protein sequence ID" value="SMX27197.1"/>
    <property type="molecule type" value="Genomic_DNA"/>
</dbReference>
<organism evidence="8 9">
    <name type="scientific">Pelagimonas phthalicica</name>
    <dbReference type="NCBI Taxonomy" id="1037362"/>
    <lineage>
        <taxon>Bacteria</taxon>
        <taxon>Pseudomonadati</taxon>
        <taxon>Pseudomonadota</taxon>
        <taxon>Alphaproteobacteria</taxon>
        <taxon>Rhodobacterales</taxon>
        <taxon>Roseobacteraceae</taxon>
        <taxon>Pelagimonas</taxon>
    </lineage>
</organism>
<dbReference type="SUPFAM" id="SSF46626">
    <property type="entry name" value="Cytochrome c"/>
    <property type="match status" value="1"/>
</dbReference>
<dbReference type="PRINTS" id="PR00604">
    <property type="entry name" value="CYTCHRMECIAB"/>
</dbReference>
<dbReference type="InterPro" id="IPR036909">
    <property type="entry name" value="Cyt_c-like_dom_sf"/>
</dbReference>
<evidence type="ECO:0000313" key="9">
    <source>
        <dbReference type="Proteomes" id="UP000225972"/>
    </source>
</evidence>
<keyword evidence="5 6" id="KW-0408">Iron</keyword>
<gene>
    <name evidence="8" type="primary">cycM</name>
    <name evidence="8" type="ORF">TRP8649_01299</name>
</gene>
<dbReference type="InterPro" id="IPR009056">
    <property type="entry name" value="Cyt_c-like_dom"/>
</dbReference>
<evidence type="ECO:0000256" key="4">
    <source>
        <dbReference type="ARBA" id="ARBA00022982"/>
    </source>
</evidence>
<evidence type="ECO:0000256" key="2">
    <source>
        <dbReference type="ARBA" id="ARBA00022617"/>
    </source>
</evidence>
<dbReference type="PANTHER" id="PTHR11961">
    <property type="entry name" value="CYTOCHROME C"/>
    <property type="match status" value="1"/>
</dbReference>
<accession>A0A238JAM4</accession>
<evidence type="ECO:0000259" key="7">
    <source>
        <dbReference type="PROSITE" id="PS51007"/>
    </source>
</evidence>
<evidence type="ECO:0000313" key="8">
    <source>
        <dbReference type="EMBL" id="SMX27197.1"/>
    </source>
</evidence>
<dbReference type="PROSITE" id="PS51007">
    <property type="entry name" value="CYTC"/>
    <property type="match status" value="1"/>
</dbReference>
<dbReference type="Gene3D" id="1.10.760.10">
    <property type="entry name" value="Cytochrome c-like domain"/>
    <property type="match status" value="1"/>
</dbReference>